<dbReference type="Proteomes" id="UP000598820">
    <property type="component" value="Unassembled WGS sequence"/>
</dbReference>
<proteinExistence type="predicted"/>
<keyword evidence="1" id="KW-1133">Transmembrane helix</keyword>
<dbReference type="RefSeq" id="WP_190888614.1">
    <property type="nucleotide sequence ID" value="NZ_JACWZY010000017.1"/>
</dbReference>
<feature type="transmembrane region" description="Helical" evidence="1">
    <location>
        <begin position="131"/>
        <end position="152"/>
    </location>
</feature>
<name>A0A926XYX8_9BACT</name>
<organism evidence="2 3">
    <name type="scientific">Spirosoma profusum</name>
    <dbReference type="NCBI Taxonomy" id="2771354"/>
    <lineage>
        <taxon>Bacteria</taxon>
        <taxon>Pseudomonadati</taxon>
        <taxon>Bacteroidota</taxon>
        <taxon>Cytophagia</taxon>
        <taxon>Cytophagales</taxon>
        <taxon>Cytophagaceae</taxon>
        <taxon>Spirosoma</taxon>
    </lineage>
</organism>
<evidence type="ECO:0000313" key="2">
    <source>
        <dbReference type="EMBL" id="MBD2702766.1"/>
    </source>
</evidence>
<dbReference type="AlphaFoldDB" id="A0A926XYX8"/>
<keyword evidence="1" id="KW-0472">Membrane</keyword>
<evidence type="ECO:0000313" key="3">
    <source>
        <dbReference type="Proteomes" id="UP000598820"/>
    </source>
</evidence>
<accession>A0A926XYX8</accession>
<dbReference type="EMBL" id="JACWZY010000017">
    <property type="protein sequence ID" value="MBD2702766.1"/>
    <property type="molecule type" value="Genomic_DNA"/>
</dbReference>
<reference evidence="2" key="1">
    <citation type="submission" date="2020-09" db="EMBL/GenBank/DDBJ databases">
        <authorList>
            <person name="Kim M.K."/>
        </authorList>
    </citation>
    <scope>NUCLEOTIDE SEQUENCE</scope>
    <source>
        <strain evidence="2">BT702</strain>
    </source>
</reference>
<evidence type="ECO:0000256" key="1">
    <source>
        <dbReference type="SAM" id="Phobius"/>
    </source>
</evidence>
<keyword evidence="3" id="KW-1185">Reference proteome</keyword>
<sequence length="284" mass="32528">MEDKDNPINIDEVKNLRERIRTKYDTYYKRDKVRFPTIDYNTNRGNYEPLRQSFVEEFYVVRGIDRVDNNLHIPSTNTLALLFTDDNYLPGKKILNTCRSYAEGKSTVIADTRNQPDSQTKTSPDTANRKLFMAGFIFLTGLVVYGIIKYLFPSRASDLVIHTPHNAETVPRIVAIEGNVSNADSVWVVVHPISWNRSYEPDGGWNKYFIQAPVKVESNGTWKCVLYIGSTNAGEAGVKWQIRAFVNPEQDYKSLYTSSDLYHQWPKAELSTQAIEVTRGPKNE</sequence>
<protein>
    <submittedName>
        <fullName evidence="2">Uncharacterized protein</fullName>
    </submittedName>
</protein>
<keyword evidence="1" id="KW-0812">Transmembrane</keyword>
<gene>
    <name evidence="2" type="ORF">IC229_19115</name>
</gene>
<comment type="caution">
    <text evidence="2">The sequence shown here is derived from an EMBL/GenBank/DDBJ whole genome shotgun (WGS) entry which is preliminary data.</text>
</comment>